<evidence type="ECO:0000313" key="12">
    <source>
        <dbReference type="Proteomes" id="UP000243723"/>
    </source>
</evidence>
<feature type="transmembrane region" description="Helical" evidence="8">
    <location>
        <begin position="235"/>
        <end position="255"/>
    </location>
</feature>
<dbReference type="InterPro" id="IPR029020">
    <property type="entry name" value="Ammonium/urea_transptr"/>
</dbReference>
<proteinExistence type="inferred from homology"/>
<evidence type="ECO:0000256" key="2">
    <source>
        <dbReference type="ARBA" id="ARBA00005887"/>
    </source>
</evidence>
<feature type="transmembrane region" description="Helical" evidence="8">
    <location>
        <begin position="298"/>
        <end position="317"/>
    </location>
</feature>
<evidence type="ECO:0000256" key="4">
    <source>
        <dbReference type="ARBA" id="ARBA00022692"/>
    </source>
</evidence>
<dbReference type="EMBL" id="NHZQ01000010">
    <property type="protein sequence ID" value="PSK59357.1"/>
    <property type="molecule type" value="Genomic_DNA"/>
</dbReference>
<evidence type="ECO:0000256" key="6">
    <source>
        <dbReference type="ARBA" id="ARBA00023136"/>
    </source>
</evidence>
<dbReference type="PANTHER" id="PTHR43029:SF15">
    <property type="entry name" value="AMMONIUM TRANSPORTER"/>
    <property type="match status" value="1"/>
</dbReference>
<dbReference type="STRING" id="40998.A0A2P8AFX7"/>
<feature type="transmembrane region" description="Helical" evidence="8">
    <location>
        <begin position="45"/>
        <end position="67"/>
    </location>
</feature>
<evidence type="ECO:0000256" key="5">
    <source>
        <dbReference type="ARBA" id="ARBA00022989"/>
    </source>
</evidence>
<dbReference type="InterPro" id="IPR018047">
    <property type="entry name" value="Ammonium_transpt_CS"/>
</dbReference>
<evidence type="ECO:0000259" key="10">
    <source>
        <dbReference type="Pfam" id="PF00909"/>
    </source>
</evidence>
<dbReference type="Gene3D" id="1.10.3430.10">
    <property type="entry name" value="Ammonium transporter AmtB like domains"/>
    <property type="match status" value="1"/>
</dbReference>
<protein>
    <recommendedName>
        <fullName evidence="8">Ammonium transporter</fullName>
    </recommendedName>
</protein>
<dbReference type="GO" id="GO:0008519">
    <property type="term" value="F:ammonium channel activity"/>
    <property type="evidence" value="ECO:0007669"/>
    <property type="project" value="InterPro"/>
</dbReference>
<feature type="domain" description="Ammonium transporter AmtB-like" evidence="10">
    <location>
        <begin position="48"/>
        <end position="446"/>
    </location>
</feature>
<dbReference type="GO" id="GO:0005886">
    <property type="term" value="C:plasma membrane"/>
    <property type="evidence" value="ECO:0007669"/>
    <property type="project" value="UniProtKB-SubCell"/>
</dbReference>
<comment type="similarity">
    <text evidence="2 8">Belongs to the ammonia transporter channel (TC 1.A.11.2) family.</text>
</comment>
<dbReference type="InterPro" id="IPR024041">
    <property type="entry name" value="NH4_transpt_AmtB-like_dom"/>
</dbReference>
<gene>
    <name evidence="11" type="ORF">B9Z65_3681</name>
</gene>
<dbReference type="FunFam" id="1.10.3430.10:FF:000003">
    <property type="entry name" value="Ammonium transporter"/>
    <property type="match status" value="1"/>
</dbReference>
<feature type="transmembrane region" description="Helical" evidence="8">
    <location>
        <begin position="267"/>
        <end position="286"/>
    </location>
</feature>
<keyword evidence="3 8" id="KW-0813">Transport</keyword>
<dbReference type="AlphaFoldDB" id="A0A2P8AFX7"/>
<feature type="transmembrane region" description="Helical" evidence="8">
    <location>
        <begin position="323"/>
        <end position="345"/>
    </location>
</feature>
<keyword evidence="5 8" id="KW-1133">Transmembrane helix</keyword>
<feature type="transmembrane region" description="Helical" evidence="8">
    <location>
        <begin position="357"/>
        <end position="377"/>
    </location>
</feature>
<dbReference type="PROSITE" id="PS01219">
    <property type="entry name" value="AMMONIUM_TRANSP"/>
    <property type="match status" value="1"/>
</dbReference>
<dbReference type="Pfam" id="PF00909">
    <property type="entry name" value="Ammonium_transp"/>
    <property type="match status" value="1"/>
</dbReference>
<evidence type="ECO:0000313" key="11">
    <source>
        <dbReference type="EMBL" id="PSK59357.1"/>
    </source>
</evidence>
<dbReference type="InterPro" id="IPR001905">
    <property type="entry name" value="Ammonium_transpt"/>
</dbReference>
<evidence type="ECO:0000256" key="9">
    <source>
        <dbReference type="SAM" id="MobiDB-lite"/>
    </source>
</evidence>
<sequence length="492" mass="51968">MAEAAPTSAPPVTFTVPEFDPSAPNGGDTLTTNVNTPFTGLEFNYAYIIFCGYIVFLILPGLGLFYAGLSKRKSGLSMLFLSLAVTAVVSFQWIFWGFSLAFSRTATPFIGDLSNFGMKNVSAAPSVGSAYLPDIVFCFYQLMFCACTVMIVIGGAFERGKIVPSLIFGFIWATVVYCPIACWTWNPEGWLYNLPSLDFAGGGPVHQASGWAALAYAFVLGKRRAPGAALKKSKAHNASLVFLGTVLIWAGWFGFNGGSALNASIRAMYAAFNTNIAAAFGIIGWVSVDMVRHRGRISLVGACEGCIAGLVGITPAAGYVSVWLAAVIGFVTAVVCALCENVNVLLRIDDGLEVFKLHGIGGIVGSFLTGIFADEAISALDGASRYPGAINGNGIQVAYQLAEIGAIAGYSFGVSCVVLLVLKYIPGLGLRVSEDAEIRGLDLDQFFDEQIGEWEFFGPSGFPGAKPQTLHGESPVGTQGRGSSVEMVPVKA</sequence>
<comment type="subcellular location">
    <subcellularLocation>
        <location evidence="8">Cell membrane</location>
        <topology evidence="8">Multi-pass membrane protein</topology>
    </subcellularLocation>
    <subcellularLocation>
        <location evidence="1">Membrane</location>
        <topology evidence="1">Multi-pass membrane protein</topology>
    </subcellularLocation>
</comment>
<evidence type="ECO:0000256" key="7">
    <source>
        <dbReference type="ARBA" id="ARBA00023177"/>
    </source>
</evidence>
<feature type="region of interest" description="Disordered" evidence="9">
    <location>
        <begin position="467"/>
        <end position="492"/>
    </location>
</feature>
<dbReference type="Proteomes" id="UP000243723">
    <property type="component" value="Unassembled WGS sequence"/>
</dbReference>
<keyword evidence="12" id="KW-1185">Reference proteome</keyword>
<evidence type="ECO:0000256" key="8">
    <source>
        <dbReference type="RuleBase" id="RU362002"/>
    </source>
</evidence>
<keyword evidence="4 8" id="KW-0812">Transmembrane</keyword>
<evidence type="ECO:0000256" key="1">
    <source>
        <dbReference type="ARBA" id="ARBA00004141"/>
    </source>
</evidence>
<keyword evidence="7 8" id="KW-0924">Ammonia transport</keyword>
<comment type="caution">
    <text evidence="11">The sequence shown here is derived from an EMBL/GenBank/DDBJ whole genome shotgun (WGS) entry which is preliminary data.</text>
</comment>
<accession>A0A2P8AFX7</accession>
<name>A0A2P8AFX7_9PEZI</name>
<dbReference type="SUPFAM" id="SSF111352">
    <property type="entry name" value="Ammonium transporter"/>
    <property type="match status" value="1"/>
</dbReference>
<keyword evidence="6 8" id="KW-0472">Membrane</keyword>
<feature type="transmembrane region" description="Helical" evidence="8">
    <location>
        <begin position="166"/>
        <end position="186"/>
    </location>
</feature>
<organism evidence="11 12">
    <name type="scientific">Elsinoe australis</name>
    <dbReference type="NCBI Taxonomy" id="40998"/>
    <lineage>
        <taxon>Eukaryota</taxon>
        <taxon>Fungi</taxon>
        <taxon>Dikarya</taxon>
        <taxon>Ascomycota</taxon>
        <taxon>Pezizomycotina</taxon>
        <taxon>Dothideomycetes</taxon>
        <taxon>Dothideomycetidae</taxon>
        <taxon>Myriangiales</taxon>
        <taxon>Elsinoaceae</taxon>
        <taxon>Elsinoe</taxon>
    </lineage>
</organism>
<feature type="transmembrane region" description="Helical" evidence="8">
    <location>
        <begin position="206"/>
        <end position="223"/>
    </location>
</feature>
<feature type="transmembrane region" description="Helical" evidence="8">
    <location>
        <begin position="397"/>
        <end position="422"/>
    </location>
</feature>
<evidence type="ECO:0000256" key="3">
    <source>
        <dbReference type="ARBA" id="ARBA00022448"/>
    </source>
</evidence>
<feature type="transmembrane region" description="Helical" evidence="8">
    <location>
        <begin position="79"/>
        <end position="98"/>
    </location>
</feature>
<dbReference type="PANTHER" id="PTHR43029">
    <property type="entry name" value="AMMONIUM TRANSPORTER MEP2"/>
    <property type="match status" value="1"/>
</dbReference>
<dbReference type="NCBIfam" id="TIGR00836">
    <property type="entry name" value="amt"/>
    <property type="match status" value="1"/>
</dbReference>
<feature type="transmembrane region" description="Helical" evidence="8">
    <location>
        <begin position="130"/>
        <end position="154"/>
    </location>
</feature>
<dbReference type="OrthoDB" id="534912at2759"/>
<reference evidence="11 12" key="1">
    <citation type="submission" date="2017-05" db="EMBL/GenBank/DDBJ databases">
        <title>Draft genome sequence of Elsinoe australis.</title>
        <authorList>
            <person name="Cheng Q."/>
        </authorList>
    </citation>
    <scope>NUCLEOTIDE SEQUENCE [LARGE SCALE GENOMIC DNA]</scope>
    <source>
        <strain evidence="11 12">NL1</strain>
    </source>
</reference>